<dbReference type="AlphaFoldDB" id="C3Z221"/>
<feature type="non-terminal residue" evidence="3">
    <location>
        <position position="274"/>
    </location>
</feature>
<evidence type="ECO:0000313" key="3">
    <source>
        <dbReference type="EMBL" id="EEN53538.1"/>
    </source>
</evidence>
<feature type="domain" description="Endonuclease/exonuclease/phosphatase" evidence="2">
    <location>
        <begin position="3"/>
        <end position="237"/>
    </location>
</feature>
<dbReference type="EMBL" id="GG666573">
    <property type="protein sequence ID" value="EEN53538.1"/>
    <property type="molecule type" value="Genomic_DNA"/>
</dbReference>
<dbReference type="eggNOG" id="KOG1075">
    <property type="taxonomic scope" value="Eukaryota"/>
</dbReference>
<dbReference type="CDD" id="cd09076">
    <property type="entry name" value="L1-EN"/>
    <property type="match status" value="1"/>
</dbReference>
<dbReference type="PANTHER" id="PTHR23227">
    <property type="entry name" value="BUCENTAUR RELATED"/>
    <property type="match status" value="1"/>
</dbReference>
<dbReference type="PANTHER" id="PTHR23227:SF67">
    <property type="entry name" value="CRANIOFACIAL DEVELOPMENT PROTEIN 2-LIKE"/>
    <property type="match status" value="1"/>
</dbReference>
<reference evidence="3" key="1">
    <citation type="journal article" date="2008" name="Nature">
        <title>The amphioxus genome and the evolution of the chordate karyotype.</title>
        <authorList>
            <consortium name="US DOE Joint Genome Institute (JGI-PGF)"/>
            <person name="Putnam N.H."/>
            <person name="Butts T."/>
            <person name="Ferrier D.E.K."/>
            <person name="Furlong R.F."/>
            <person name="Hellsten U."/>
            <person name="Kawashima T."/>
            <person name="Robinson-Rechavi M."/>
            <person name="Shoguchi E."/>
            <person name="Terry A."/>
            <person name="Yu J.-K."/>
            <person name="Benito-Gutierrez E.L."/>
            <person name="Dubchak I."/>
            <person name="Garcia-Fernandez J."/>
            <person name="Gibson-Brown J.J."/>
            <person name="Grigoriev I.V."/>
            <person name="Horton A.C."/>
            <person name="de Jong P.J."/>
            <person name="Jurka J."/>
            <person name="Kapitonov V.V."/>
            <person name="Kohara Y."/>
            <person name="Kuroki Y."/>
            <person name="Lindquist E."/>
            <person name="Lucas S."/>
            <person name="Osoegawa K."/>
            <person name="Pennacchio L.A."/>
            <person name="Salamov A.A."/>
            <person name="Satou Y."/>
            <person name="Sauka-Spengler T."/>
            <person name="Schmutz J."/>
            <person name="Shin-I T."/>
            <person name="Toyoda A."/>
            <person name="Bronner-Fraser M."/>
            <person name="Fujiyama A."/>
            <person name="Holland L.Z."/>
            <person name="Holland P.W.H."/>
            <person name="Satoh N."/>
            <person name="Rokhsar D.S."/>
        </authorList>
    </citation>
    <scope>NUCLEOTIDE SEQUENCE [LARGE SCALE GENOMIC DNA]</scope>
    <source>
        <strain evidence="3">S238N-H82</strain>
        <tissue evidence="3">Testes</tissue>
    </source>
</reference>
<feature type="compositionally biased region" description="Basic and acidic residues" evidence="1">
    <location>
        <begin position="259"/>
        <end position="274"/>
    </location>
</feature>
<proteinExistence type="predicted"/>
<name>C3Z221_BRAFL</name>
<dbReference type="GO" id="GO:0003824">
    <property type="term" value="F:catalytic activity"/>
    <property type="evidence" value="ECO:0007669"/>
    <property type="project" value="InterPro"/>
</dbReference>
<accession>C3Z221</accession>
<evidence type="ECO:0000256" key="1">
    <source>
        <dbReference type="SAM" id="MobiDB-lite"/>
    </source>
</evidence>
<gene>
    <name evidence="3" type="ORF">BRAFLDRAFT_157550</name>
</gene>
<dbReference type="Gene3D" id="3.60.10.10">
    <property type="entry name" value="Endonuclease/exonuclease/phosphatase"/>
    <property type="match status" value="1"/>
</dbReference>
<protein>
    <recommendedName>
        <fullName evidence="2">Endonuclease/exonuclease/phosphatase domain-containing protein</fullName>
    </recommendedName>
</protein>
<dbReference type="InterPro" id="IPR005135">
    <property type="entry name" value="Endo/exonuclease/phosphatase"/>
</dbReference>
<evidence type="ECO:0000259" key="2">
    <source>
        <dbReference type="Pfam" id="PF03372"/>
    </source>
</evidence>
<dbReference type="Pfam" id="PF03372">
    <property type="entry name" value="Exo_endo_phos"/>
    <property type="match status" value="1"/>
</dbReference>
<dbReference type="STRING" id="7739.C3Z221"/>
<dbReference type="SUPFAM" id="SSF56219">
    <property type="entry name" value="DNase I-like"/>
    <property type="match status" value="1"/>
</dbReference>
<sequence length="274" mass="31531">IGYWNVRTLYQASKLAQVIKEMEEYNLNILGLSEVRWTDSGKFVSDDKTILFSGRQDGIHRDGVALVLDKPASNALEEWSPINERLLTARFVTNHAKVTIVQCYAPINERDDIHKDTFYEQLQDLVDKTPRHDILVIMGDMNAQIGGSREGFEHTLGPHAFGNRTDNGDRYIHFCSMNNMKIGSSLFEHKDIYKITWLSNDHKTRTQIDHIAIGPRWRTPCLQDVRVYRGADVGSDHYLSIAKMKIRLKKQKKKTSLPKRFDTSKLKDPATEEK</sequence>
<organism>
    <name type="scientific">Branchiostoma floridae</name>
    <name type="common">Florida lancelet</name>
    <name type="synonym">Amphioxus</name>
    <dbReference type="NCBI Taxonomy" id="7739"/>
    <lineage>
        <taxon>Eukaryota</taxon>
        <taxon>Metazoa</taxon>
        <taxon>Chordata</taxon>
        <taxon>Cephalochordata</taxon>
        <taxon>Leptocardii</taxon>
        <taxon>Amphioxiformes</taxon>
        <taxon>Branchiostomatidae</taxon>
        <taxon>Branchiostoma</taxon>
    </lineage>
</organism>
<dbReference type="InterPro" id="IPR027124">
    <property type="entry name" value="Swc5/CFDP1/2"/>
</dbReference>
<dbReference type="InterPro" id="IPR036691">
    <property type="entry name" value="Endo/exonu/phosph_ase_sf"/>
</dbReference>
<feature type="non-terminal residue" evidence="3">
    <location>
        <position position="1"/>
    </location>
</feature>
<dbReference type="InParanoid" id="C3Z221"/>
<feature type="region of interest" description="Disordered" evidence="1">
    <location>
        <begin position="251"/>
        <end position="274"/>
    </location>
</feature>